<keyword evidence="3" id="KW-1185">Reference proteome</keyword>
<dbReference type="SUPFAM" id="SSF160544">
    <property type="entry name" value="EscU C-terminal domain-like"/>
    <property type="match status" value="1"/>
</dbReference>
<dbReference type="GO" id="GO:0009306">
    <property type="term" value="P:protein secretion"/>
    <property type="evidence" value="ECO:0007669"/>
    <property type="project" value="InterPro"/>
</dbReference>
<sequence length="58" mass="6674">MQRAREDGLFIHSSPDLVNLLMYADLDQKIPPQLYEAVAELLAWVHMLEHDSTQARPV</sequence>
<protein>
    <submittedName>
        <fullName evidence="2">Flagellar biosynthesis protein FlhB</fullName>
    </submittedName>
</protein>
<dbReference type="STRING" id="279058.LT85_1147"/>
<dbReference type="GO" id="GO:0016020">
    <property type="term" value="C:membrane"/>
    <property type="evidence" value="ECO:0007669"/>
    <property type="project" value="InterPro"/>
</dbReference>
<organism evidence="2 3">
    <name type="scientific">Collimonas arenae</name>
    <dbReference type="NCBI Taxonomy" id="279058"/>
    <lineage>
        <taxon>Bacteria</taxon>
        <taxon>Pseudomonadati</taxon>
        <taxon>Pseudomonadota</taxon>
        <taxon>Betaproteobacteria</taxon>
        <taxon>Burkholderiales</taxon>
        <taxon>Oxalobacteraceae</taxon>
        <taxon>Collimonas</taxon>
    </lineage>
</organism>
<dbReference type="Gene3D" id="3.40.1690.10">
    <property type="entry name" value="secretion proteins EscU"/>
    <property type="match status" value="1"/>
</dbReference>
<dbReference type="InterPro" id="IPR029025">
    <property type="entry name" value="T3SS_substrate_exporter_C"/>
</dbReference>
<keyword evidence="2" id="KW-0966">Cell projection</keyword>
<evidence type="ECO:0000256" key="1">
    <source>
        <dbReference type="ARBA" id="ARBA00010690"/>
    </source>
</evidence>
<dbReference type="InterPro" id="IPR006135">
    <property type="entry name" value="T3SS_substrate_exporter"/>
</dbReference>
<proteinExistence type="inferred from homology"/>
<name>A0A0A1F969_9BURK</name>
<keyword evidence="2" id="KW-0969">Cilium</keyword>
<dbReference type="HOGENOM" id="CLU_2971584_0_0_4"/>
<reference evidence="3" key="1">
    <citation type="journal article" date="2014" name="Soil Biol. Biochem.">
        <title>Structure and function of bacterial communities in ageing soils: Insights from the Mendocino ecological staircase.</title>
        <authorList>
            <person name="Uroz S."/>
            <person name="Tech J.J."/>
            <person name="Sawaya N.A."/>
            <person name="Frey-Klett P."/>
            <person name="Leveau J.H.J."/>
        </authorList>
    </citation>
    <scope>NUCLEOTIDE SEQUENCE [LARGE SCALE GENOMIC DNA]</scope>
    <source>
        <strain evidence="3">Cal35</strain>
    </source>
</reference>
<gene>
    <name evidence="2" type="primary">flhB</name>
    <name evidence="2" type="ORF">LT85_1147</name>
</gene>
<keyword evidence="2" id="KW-0282">Flagellum</keyword>
<dbReference type="EMBL" id="CP009962">
    <property type="protein sequence ID" value="AIY40305.1"/>
    <property type="molecule type" value="Genomic_DNA"/>
</dbReference>
<dbReference type="AlphaFoldDB" id="A0A0A1F969"/>
<dbReference type="Pfam" id="PF01312">
    <property type="entry name" value="Bac_export_2"/>
    <property type="match status" value="1"/>
</dbReference>
<evidence type="ECO:0000313" key="3">
    <source>
        <dbReference type="Proteomes" id="UP000030302"/>
    </source>
</evidence>
<dbReference type="Proteomes" id="UP000030302">
    <property type="component" value="Chromosome"/>
</dbReference>
<dbReference type="KEGG" id="care:LT85_1147"/>
<comment type="similarity">
    <text evidence="1">Belongs to the type III secretion exporter family.</text>
</comment>
<evidence type="ECO:0000313" key="2">
    <source>
        <dbReference type="EMBL" id="AIY40305.1"/>
    </source>
</evidence>
<accession>A0A0A1F969</accession>